<reference evidence="1" key="1">
    <citation type="submission" date="2022-06" db="EMBL/GenBank/DDBJ databases">
        <authorList>
            <person name="Legras J.-L."/>
            <person name="Devillers H."/>
            <person name="Grondin C."/>
        </authorList>
    </citation>
    <scope>NUCLEOTIDE SEQUENCE</scope>
    <source>
        <strain evidence="1">CLIB 1444</strain>
    </source>
</reference>
<name>A0ACA9Y3Z7_9ASCO</name>
<keyword evidence="2" id="KW-1185">Reference proteome</keyword>
<organism evidence="1 2">
    <name type="scientific">[Candida] jaroonii</name>
    <dbReference type="NCBI Taxonomy" id="467808"/>
    <lineage>
        <taxon>Eukaryota</taxon>
        <taxon>Fungi</taxon>
        <taxon>Dikarya</taxon>
        <taxon>Ascomycota</taxon>
        <taxon>Saccharomycotina</taxon>
        <taxon>Pichiomycetes</taxon>
        <taxon>Debaryomycetaceae</taxon>
        <taxon>Yamadazyma</taxon>
    </lineage>
</organism>
<evidence type="ECO:0000313" key="1">
    <source>
        <dbReference type="EMBL" id="CAH6719530.1"/>
    </source>
</evidence>
<dbReference type="Proteomes" id="UP001152531">
    <property type="component" value="Unassembled WGS sequence"/>
</dbReference>
<comment type="caution">
    <text evidence="1">The sequence shown here is derived from an EMBL/GenBank/DDBJ whole genome shotgun (WGS) entry which is preliminary data.</text>
</comment>
<sequence length="125" mass="14129">MVKLTQIDETKEPELKEVYTDSESDSEIEDDFNEDETLYERIVALKDIIPPEQRTNLMKISSNVSSTLNWGLSKSGNILWTLTSSILLLGVPLSLAIISETQLQEMENNLNLQDGKEILTGEEKK</sequence>
<keyword evidence="1" id="KW-0675">Receptor</keyword>
<protein>
    <submittedName>
        <fullName evidence="1">Mitochondrial import receptor subunit Tom22p</fullName>
    </submittedName>
</protein>
<dbReference type="EMBL" id="CALSDN010000002">
    <property type="protein sequence ID" value="CAH6719530.1"/>
    <property type="molecule type" value="Genomic_DNA"/>
</dbReference>
<evidence type="ECO:0000313" key="2">
    <source>
        <dbReference type="Proteomes" id="UP001152531"/>
    </source>
</evidence>
<accession>A0ACA9Y3Z7</accession>
<gene>
    <name evidence="1" type="ORF">CLIB1444_02S10660</name>
</gene>
<proteinExistence type="predicted"/>